<dbReference type="InterPro" id="IPR042564">
    <property type="entry name" value="CRISPR-Cas6/Csy4_sf"/>
</dbReference>
<protein>
    <submittedName>
        <fullName evidence="1">CRISPR-associated protein, Csy4 family</fullName>
    </submittedName>
</protein>
<dbReference type="NCBIfam" id="TIGR02563">
    <property type="entry name" value="cas_Csy4"/>
    <property type="match status" value="1"/>
</dbReference>
<reference evidence="1 2" key="1">
    <citation type="submission" date="2018-06" db="EMBL/GenBank/DDBJ databases">
        <authorList>
            <consortium name="Pathogen Informatics"/>
            <person name="Doyle S."/>
        </authorList>
    </citation>
    <scope>NUCLEOTIDE SEQUENCE [LARGE SCALE GENOMIC DNA]</scope>
    <source>
        <strain evidence="1 2">NCTC11621</strain>
    </source>
</reference>
<dbReference type="Proteomes" id="UP000254704">
    <property type="component" value="Unassembled WGS sequence"/>
</dbReference>
<accession>A0A379EWF2</accession>
<sequence>MTSHYIELKAIPQMDMLQSEVVGHCMQILHKFLPHFEGRMGVAFPAYGLGRTLGGILRIFGSEDDCKQLYQQLSQVGLQDYALISSVNKTPPVAEYRCYSRVHRKGQSTIRRTEKFLKSIDKWREGIREEMQQRQQNTPYFPHVHLKSASTNQRFILAIRVNKTSQPHIAQFSSYGLSNKATVPHF</sequence>
<proteinExistence type="predicted"/>
<dbReference type="RefSeq" id="WP_115323172.1">
    <property type="nucleotide sequence ID" value="NZ_UGTV01000015.1"/>
</dbReference>
<dbReference type="InterPro" id="IPR013396">
    <property type="entry name" value="CRISPR-assoc_prot_Csy4"/>
</dbReference>
<evidence type="ECO:0000313" key="2">
    <source>
        <dbReference type="Proteomes" id="UP000254704"/>
    </source>
</evidence>
<gene>
    <name evidence="1" type="primary">csy4</name>
    <name evidence="1" type="ORF">NCTC11621_01595</name>
</gene>
<organism evidence="1 2">
    <name type="scientific">Pasteurella canis</name>
    <dbReference type="NCBI Taxonomy" id="753"/>
    <lineage>
        <taxon>Bacteria</taxon>
        <taxon>Pseudomonadati</taxon>
        <taxon>Pseudomonadota</taxon>
        <taxon>Gammaproteobacteria</taxon>
        <taxon>Pasteurellales</taxon>
        <taxon>Pasteurellaceae</taxon>
        <taxon>Pasteurella</taxon>
    </lineage>
</organism>
<name>A0A379EWF2_9PAST</name>
<dbReference type="GO" id="GO:0043571">
    <property type="term" value="P:maintenance of CRISPR repeat elements"/>
    <property type="evidence" value="ECO:0007669"/>
    <property type="project" value="InterPro"/>
</dbReference>
<dbReference type="EMBL" id="UGTV01000015">
    <property type="protein sequence ID" value="SUC10533.1"/>
    <property type="molecule type" value="Genomic_DNA"/>
</dbReference>
<evidence type="ECO:0000313" key="1">
    <source>
        <dbReference type="EMBL" id="SUC10533.1"/>
    </source>
</evidence>
<dbReference type="GO" id="GO:0004519">
    <property type="term" value="F:endonuclease activity"/>
    <property type="evidence" value="ECO:0007669"/>
    <property type="project" value="InterPro"/>
</dbReference>
<dbReference type="Gene3D" id="3.30.70.2540">
    <property type="entry name" value="CRISPR-associated endoribonuclease Cas6/Csy4"/>
    <property type="match status" value="1"/>
</dbReference>
<dbReference type="OrthoDB" id="259831at2"/>
<dbReference type="AlphaFoldDB" id="A0A379EWF2"/>
<dbReference type="Pfam" id="PF09618">
    <property type="entry name" value="Cas_Csy4"/>
    <property type="match status" value="1"/>
</dbReference>